<comment type="caution">
    <text evidence="2">The sequence shown here is derived from an EMBL/GenBank/DDBJ whole genome shotgun (WGS) entry which is preliminary data.</text>
</comment>
<dbReference type="OrthoDB" id="9806961at2"/>
<dbReference type="RefSeq" id="WP_117528088.1">
    <property type="nucleotide sequence ID" value="NZ_JAAXCM010000065.1"/>
</dbReference>
<evidence type="ECO:0000313" key="4">
    <source>
        <dbReference type="Proteomes" id="UP000260773"/>
    </source>
</evidence>
<proteinExistence type="predicted"/>
<gene>
    <name evidence="2" type="ORF">DW070_07400</name>
    <name evidence="3" type="ORF">DW747_02225</name>
</gene>
<reference evidence="4 5" key="1">
    <citation type="submission" date="2018-08" db="EMBL/GenBank/DDBJ databases">
        <title>A genome reference for cultivated species of the human gut microbiota.</title>
        <authorList>
            <person name="Zou Y."/>
            <person name="Xue W."/>
            <person name="Luo G."/>
        </authorList>
    </citation>
    <scope>NUCLEOTIDE SEQUENCE [LARGE SCALE GENOMIC DNA]</scope>
    <source>
        <strain evidence="2 4">AF45-17</strain>
        <strain evidence="3 5">AM28-39</strain>
    </source>
</reference>
<feature type="domain" description="DUF3848" evidence="1">
    <location>
        <begin position="6"/>
        <end position="97"/>
    </location>
</feature>
<keyword evidence="5" id="KW-1185">Reference proteome</keyword>
<evidence type="ECO:0000313" key="3">
    <source>
        <dbReference type="EMBL" id="RGC51332.1"/>
    </source>
</evidence>
<dbReference type="AlphaFoldDB" id="A0A3E2TNZ2"/>
<evidence type="ECO:0000313" key="5">
    <source>
        <dbReference type="Proteomes" id="UP000261231"/>
    </source>
</evidence>
<protein>
    <submittedName>
        <fullName evidence="2">DUF3848 domain-containing protein</fullName>
    </submittedName>
</protein>
<dbReference type="Proteomes" id="UP000260773">
    <property type="component" value="Unassembled WGS sequence"/>
</dbReference>
<organism evidence="2 4">
    <name type="scientific">Coprococcus catus</name>
    <dbReference type="NCBI Taxonomy" id="116085"/>
    <lineage>
        <taxon>Bacteria</taxon>
        <taxon>Bacillati</taxon>
        <taxon>Bacillota</taxon>
        <taxon>Clostridia</taxon>
        <taxon>Lachnospirales</taxon>
        <taxon>Lachnospiraceae</taxon>
        <taxon>Coprococcus</taxon>
    </lineage>
</organism>
<dbReference type="EMBL" id="QVFD01000001">
    <property type="protein sequence ID" value="RGC51332.1"/>
    <property type="molecule type" value="Genomic_DNA"/>
</dbReference>
<sequence>MTNAELNKALYQKMFAEQETYREWLLSQPSEEILNHTYEYTVREDILLSMEYNDLPDAQVKALLKSPSSLADVFKDWEHKETGYMEDIWQTVADRAKSEVQKQKKKKKNNTDDK</sequence>
<dbReference type="Pfam" id="PF12959">
    <property type="entry name" value="DUF3848"/>
    <property type="match status" value="1"/>
</dbReference>
<evidence type="ECO:0000313" key="2">
    <source>
        <dbReference type="EMBL" id="RGB80186.1"/>
    </source>
</evidence>
<evidence type="ECO:0000259" key="1">
    <source>
        <dbReference type="Pfam" id="PF12959"/>
    </source>
</evidence>
<name>A0A3E2TNZ2_9FIRM</name>
<dbReference type="Proteomes" id="UP000261231">
    <property type="component" value="Unassembled WGS sequence"/>
</dbReference>
<dbReference type="GeneID" id="74988802"/>
<dbReference type="EMBL" id="QVEP01000013">
    <property type="protein sequence ID" value="RGB80186.1"/>
    <property type="molecule type" value="Genomic_DNA"/>
</dbReference>
<accession>A0A3E2TNZ2</accession>
<dbReference type="InterPro" id="IPR024380">
    <property type="entry name" value="DUF3848"/>
</dbReference>